<dbReference type="EMBL" id="JBHTIS010001287">
    <property type="protein sequence ID" value="MFD1047867.1"/>
    <property type="molecule type" value="Genomic_DNA"/>
</dbReference>
<evidence type="ECO:0008006" key="4">
    <source>
        <dbReference type="Google" id="ProtNLM"/>
    </source>
</evidence>
<reference evidence="3" key="1">
    <citation type="journal article" date="2019" name="Int. J. Syst. Evol. Microbiol.">
        <title>The Global Catalogue of Microorganisms (GCM) 10K type strain sequencing project: providing services to taxonomists for standard genome sequencing and annotation.</title>
        <authorList>
            <consortium name="The Broad Institute Genomics Platform"/>
            <consortium name="The Broad Institute Genome Sequencing Center for Infectious Disease"/>
            <person name="Wu L."/>
            <person name="Ma J."/>
        </authorList>
    </citation>
    <scope>NUCLEOTIDE SEQUENCE [LARGE SCALE GENOMIC DNA]</scope>
    <source>
        <strain evidence="3">JCM 31486</strain>
    </source>
</reference>
<protein>
    <recommendedName>
        <fullName evidence="4">Peptide ABC transporter permease</fullName>
    </recommendedName>
</protein>
<feature type="non-terminal residue" evidence="2">
    <location>
        <position position="1"/>
    </location>
</feature>
<feature type="transmembrane region" description="Helical" evidence="1">
    <location>
        <begin position="25"/>
        <end position="47"/>
    </location>
</feature>
<comment type="caution">
    <text evidence="2">The sequence shown here is derived from an EMBL/GenBank/DDBJ whole genome shotgun (WGS) entry which is preliminary data.</text>
</comment>
<name>A0ABW3MBE5_9PSEU</name>
<sequence>TNALVSKVVIKSGRVEGVMYAHDGAWWLIAPPGLLIVMTVCAFNFIGDGLRDAFDVKFGGR</sequence>
<keyword evidence="1" id="KW-0812">Transmembrane</keyword>
<keyword evidence="3" id="KW-1185">Reference proteome</keyword>
<evidence type="ECO:0000313" key="2">
    <source>
        <dbReference type="EMBL" id="MFD1047867.1"/>
    </source>
</evidence>
<organism evidence="2 3">
    <name type="scientific">Kibdelosporangium lantanae</name>
    <dbReference type="NCBI Taxonomy" id="1497396"/>
    <lineage>
        <taxon>Bacteria</taxon>
        <taxon>Bacillati</taxon>
        <taxon>Actinomycetota</taxon>
        <taxon>Actinomycetes</taxon>
        <taxon>Pseudonocardiales</taxon>
        <taxon>Pseudonocardiaceae</taxon>
        <taxon>Kibdelosporangium</taxon>
    </lineage>
</organism>
<gene>
    <name evidence="2" type="ORF">ACFQ1S_21160</name>
</gene>
<evidence type="ECO:0000256" key="1">
    <source>
        <dbReference type="SAM" id="Phobius"/>
    </source>
</evidence>
<keyword evidence="1" id="KW-0472">Membrane</keyword>
<dbReference type="Proteomes" id="UP001597045">
    <property type="component" value="Unassembled WGS sequence"/>
</dbReference>
<evidence type="ECO:0000313" key="3">
    <source>
        <dbReference type="Proteomes" id="UP001597045"/>
    </source>
</evidence>
<keyword evidence="1" id="KW-1133">Transmembrane helix</keyword>
<accession>A0ABW3MBE5</accession>
<proteinExistence type="predicted"/>